<evidence type="ECO:0000259" key="1">
    <source>
        <dbReference type="Pfam" id="PF07258"/>
    </source>
</evidence>
<dbReference type="InterPro" id="IPR017920">
    <property type="entry name" value="COMM"/>
</dbReference>
<protein>
    <recommendedName>
        <fullName evidence="1">COMM domain-containing protein</fullName>
    </recommendedName>
</protein>
<feature type="domain" description="COMM" evidence="1">
    <location>
        <begin position="104"/>
        <end position="163"/>
    </location>
</feature>
<name>U5EUG8_9DIPT</name>
<dbReference type="AlphaFoldDB" id="U5EUG8"/>
<proteinExistence type="evidence at transcript level"/>
<accession>U5EUG8</accession>
<organism evidence="2">
    <name type="scientific">Corethrella appendiculata</name>
    <dbReference type="NCBI Taxonomy" id="1370023"/>
    <lineage>
        <taxon>Eukaryota</taxon>
        <taxon>Metazoa</taxon>
        <taxon>Ecdysozoa</taxon>
        <taxon>Arthropoda</taxon>
        <taxon>Hexapoda</taxon>
        <taxon>Insecta</taxon>
        <taxon>Pterygota</taxon>
        <taxon>Neoptera</taxon>
        <taxon>Endopterygota</taxon>
        <taxon>Diptera</taxon>
        <taxon>Nematocera</taxon>
        <taxon>Culicoidea</taxon>
        <taxon>Chaoboridae</taxon>
        <taxon>Corethrella</taxon>
    </lineage>
</organism>
<sequence>MHDFVLHINNKSEILKILNLTINRILNRRQSKSDGQSEDIEFTVKYMENLCRQYCLQEINENDFKLHFSHLSSELQNCLVDTINSRRNEIEHYLISEINSRENPVLESFDWDVKWIFGNSQISSLKQQIATIVLNCYNSKQQEKQIIFELNEEKLDKLINVVEKSIIELE</sequence>
<dbReference type="Pfam" id="PF07258">
    <property type="entry name" value="COMM_domain"/>
    <property type="match status" value="1"/>
</dbReference>
<reference evidence="2" key="1">
    <citation type="journal article" date="2014" name="Insect Biochem. Mol. Biol.">
        <title>An insight into the sialome of the frog biting fly, Corethrella appendiculata.</title>
        <authorList>
            <person name="Ribeiro J.M.C."/>
            <person name="Chagas A.C."/>
            <person name="Pham V.M."/>
            <person name="Lounibos L.P."/>
            <person name="Calvo E."/>
        </authorList>
    </citation>
    <scope>NUCLEOTIDE SEQUENCE</scope>
    <source>
        <tissue evidence="2">Salivary glands</tissue>
    </source>
</reference>
<dbReference type="EMBL" id="GANO01003888">
    <property type="protein sequence ID" value="JAB55983.1"/>
    <property type="molecule type" value="mRNA"/>
</dbReference>
<evidence type="ECO:0000313" key="2">
    <source>
        <dbReference type="EMBL" id="JAB55983.1"/>
    </source>
</evidence>